<dbReference type="PANTHER" id="PTHR43370:SF1">
    <property type="entry name" value="GUANOSINE ABC TRANSPORTER PERMEASE PROTEIN NUPQ"/>
    <property type="match status" value="1"/>
</dbReference>
<feature type="transmembrane region" description="Helical" evidence="6">
    <location>
        <begin position="96"/>
        <end position="117"/>
    </location>
</feature>
<organism evidence="7 8">
    <name type="scientific">Anaerotruncus massiliensis</name>
    <name type="common">ex Liu et al. 2021</name>
    <dbReference type="NCBI Taxonomy" id="2321404"/>
    <lineage>
        <taxon>Bacteria</taxon>
        <taxon>Bacillati</taxon>
        <taxon>Bacillota</taxon>
        <taxon>Clostridia</taxon>
        <taxon>Eubacteriales</taxon>
        <taxon>Oscillospiraceae</taxon>
        <taxon>Anaerotruncus</taxon>
    </lineage>
</organism>
<feature type="transmembrane region" description="Helical" evidence="6">
    <location>
        <begin position="6"/>
        <end position="31"/>
    </location>
</feature>
<dbReference type="GO" id="GO:0005886">
    <property type="term" value="C:plasma membrane"/>
    <property type="evidence" value="ECO:0007669"/>
    <property type="project" value="UniProtKB-SubCell"/>
</dbReference>
<evidence type="ECO:0000256" key="1">
    <source>
        <dbReference type="ARBA" id="ARBA00004651"/>
    </source>
</evidence>
<keyword evidence="2" id="KW-1003">Cell membrane</keyword>
<feature type="transmembrane region" description="Helical" evidence="6">
    <location>
        <begin position="282"/>
        <end position="301"/>
    </location>
</feature>
<dbReference type="Gene3D" id="1.10.3470.10">
    <property type="entry name" value="ABC transporter involved in vitamin B12 uptake, BtuC"/>
    <property type="match status" value="1"/>
</dbReference>
<dbReference type="GO" id="GO:0022857">
    <property type="term" value="F:transmembrane transporter activity"/>
    <property type="evidence" value="ECO:0007669"/>
    <property type="project" value="InterPro"/>
</dbReference>
<protein>
    <submittedName>
        <fullName evidence="7">ABC transporter permease</fullName>
    </submittedName>
</protein>
<dbReference type="Pfam" id="PF02653">
    <property type="entry name" value="BPD_transp_2"/>
    <property type="match status" value="1"/>
</dbReference>
<dbReference type="InterPro" id="IPR037294">
    <property type="entry name" value="ABC_BtuC-like"/>
</dbReference>
<evidence type="ECO:0000313" key="7">
    <source>
        <dbReference type="EMBL" id="RLL14698.1"/>
    </source>
</evidence>
<evidence type="ECO:0000256" key="5">
    <source>
        <dbReference type="ARBA" id="ARBA00023136"/>
    </source>
</evidence>
<proteinExistence type="predicted"/>
<evidence type="ECO:0000256" key="4">
    <source>
        <dbReference type="ARBA" id="ARBA00022989"/>
    </source>
</evidence>
<dbReference type="AlphaFoldDB" id="A0A498CQA1"/>
<gene>
    <name evidence="7" type="ORF">D4A47_01580</name>
</gene>
<evidence type="ECO:0000313" key="8">
    <source>
        <dbReference type="Proteomes" id="UP000276301"/>
    </source>
</evidence>
<keyword evidence="4 6" id="KW-1133">Transmembrane helix</keyword>
<dbReference type="Proteomes" id="UP000276301">
    <property type="component" value="Unassembled WGS sequence"/>
</dbReference>
<comment type="caution">
    <text evidence="7">The sequence shown here is derived from an EMBL/GenBank/DDBJ whole genome shotgun (WGS) entry which is preliminary data.</text>
</comment>
<comment type="subcellular location">
    <subcellularLocation>
        <location evidence="1">Cell membrane</location>
        <topology evidence="1">Multi-pass membrane protein</topology>
    </subcellularLocation>
</comment>
<keyword evidence="8" id="KW-1185">Reference proteome</keyword>
<sequence length="322" mass="33491">MLENILGIIFSIPFAFSILRITTPILFAALAAVVADRAGVTNIGLEGIMMISALTGVIFSAWTQSAGVGLLCAMVIGMLVALMIGFFALILKTDIILAGIAVNMLGSGGTILFMYLASGDRGYSANLASKVMPSIDIPLLKDIPVLGQILSGHNVLTYVALLCVFLVWVLLYKTPLGLQIRSVGENPNAADSVGVSVNRISFIALGISGVLAGLGGAFMSMGYMSSFNTNMTAGRGFIALAAEAMGRGEPLGTFLTSLLFGFADALANNLQSLGFPAELVKMTPYVFTIVGLAVYAASTMNKAKKIRHHSKAKKAGAAQAGA</sequence>
<accession>A0A498CQA1</accession>
<evidence type="ECO:0000256" key="2">
    <source>
        <dbReference type="ARBA" id="ARBA00022475"/>
    </source>
</evidence>
<dbReference type="InterPro" id="IPR001851">
    <property type="entry name" value="ABC_transp_permease"/>
</dbReference>
<dbReference type="PANTHER" id="PTHR43370">
    <property type="entry name" value="SUGAR ABC TRANSPORTER INTEGRAL MEMBRANE PROTEIN-RELATED"/>
    <property type="match status" value="1"/>
</dbReference>
<dbReference type="RefSeq" id="WP_121585792.1">
    <property type="nucleotide sequence ID" value="NZ_DBFSDP010000027.1"/>
</dbReference>
<dbReference type="EMBL" id="RCHT01000001">
    <property type="protein sequence ID" value="RLL14698.1"/>
    <property type="molecule type" value="Genomic_DNA"/>
</dbReference>
<evidence type="ECO:0000256" key="3">
    <source>
        <dbReference type="ARBA" id="ARBA00022692"/>
    </source>
</evidence>
<reference evidence="7 8" key="1">
    <citation type="submission" date="2018-10" db="EMBL/GenBank/DDBJ databases">
        <title>Anaerotruncus faecis sp. nov., isolated from human feces.</title>
        <authorList>
            <person name="Wang Y.-J."/>
        </authorList>
    </citation>
    <scope>NUCLEOTIDE SEQUENCE [LARGE SCALE GENOMIC DNA]</scope>
    <source>
        <strain evidence="7 8">22A2-44</strain>
    </source>
</reference>
<keyword evidence="3 6" id="KW-0812">Transmembrane</keyword>
<feature type="transmembrane region" description="Helical" evidence="6">
    <location>
        <begin position="43"/>
        <end position="62"/>
    </location>
</feature>
<name>A0A498CQA1_9FIRM</name>
<keyword evidence="5 6" id="KW-0472">Membrane</keyword>
<feature type="transmembrane region" description="Helical" evidence="6">
    <location>
        <begin position="68"/>
        <end position="89"/>
    </location>
</feature>
<feature type="transmembrane region" description="Helical" evidence="6">
    <location>
        <begin position="155"/>
        <end position="172"/>
    </location>
</feature>
<feature type="transmembrane region" description="Helical" evidence="6">
    <location>
        <begin position="202"/>
        <end position="224"/>
    </location>
</feature>
<dbReference type="CDD" id="cd06580">
    <property type="entry name" value="TM_PBP1_transp_TpRbsC_like"/>
    <property type="match status" value="1"/>
</dbReference>
<evidence type="ECO:0000256" key="6">
    <source>
        <dbReference type="SAM" id="Phobius"/>
    </source>
</evidence>